<gene>
    <name evidence="5" type="ORF">QFZ56_000901</name>
</gene>
<organism evidence="5 6">
    <name type="scientific">Streptomyces achromogenes</name>
    <dbReference type="NCBI Taxonomy" id="67255"/>
    <lineage>
        <taxon>Bacteria</taxon>
        <taxon>Bacillati</taxon>
        <taxon>Actinomycetota</taxon>
        <taxon>Actinomycetes</taxon>
        <taxon>Kitasatosporales</taxon>
        <taxon>Streptomycetaceae</taxon>
        <taxon>Streptomyces</taxon>
    </lineage>
</organism>
<proteinExistence type="predicted"/>
<reference evidence="5 6" key="1">
    <citation type="submission" date="2023-07" db="EMBL/GenBank/DDBJ databases">
        <title>Comparative genomics of wheat-associated soil bacteria to identify genetic determinants of phenazine resistance.</title>
        <authorList>
            <person name="Mouncey N."/>
        </authorList>
    </citation>
    <scope>NUCLEOTIDE SEQUENCE [LARGE SCALE GENOMIC DNA]</scope>
    <source>
        <strain evidence="5 6">W4I19-2</strain>
    </source>
</reference>
<dbReference type="RefSeq" id="WP_307040243.1">
    <property type="nucleotide sequence ID" value="NZ_JAUSYA010000001.1"/>
</dbReference>
<name>A0ABU0PU74_STRAH</name>
<dbReference type="EMBL" id="JAUSYA010000001">
    <property type="protein sequence ID" value="MDQ0681938.1"/>
    <property type="molecule type" value="Genomic_DNA"/>
</dbReference>
<evidence type="ECO:0000259" key="4">
    <source>
        <dbReference type="Pfam" id="PF00441"/>
    </source>
</evidence>
<dbReference type="InterPro" id="IPR036250">
    <property type="entry name" value="AcylCo_DH-like_C"/>
</dbReference>
<evidence type="ECO:0000256" key="2">
    <source>
        <dbReference type="ARBA" id="ARBA00022827"/>
    </source>
</evidence>
<keyword evidence="3" id="KW-0560">Oxidoreductase</keyword>
<keyword evidence="6" id="KW-1185">Reference proteome</keyword>
<keyword evidence="1" id="KW-0285">Flavoprotein</keyword>
<evidence type="ECO:0000313" key="6">
    <source>
        <dbReference type="Proteomes" id="UP001243364"/>
    </source>
</evidence>
<comment type="caution">
    <text evidence="5">The sequence shown here is derived from an EMBL/GenBank/DDBJ whole genome shotgun (WGS) entry which is preliminary data.</text>
</comment>
<accession>A0ABU0PU74</accession>
<keyword evidence="2" id="KW-0274">FAD</keyword>
<evidence type="ECO:0000313" key="5">
    <source>
        <dbReference type="EMBL" id="MDQ0681938.1"/>
    </source>
</evidence>
<protein>
    <recommendedName>
        <fullName evidence="4">Acyl-CoA dehydrogenase/oxidase C-terminal domain-containing protein</fullName>
    </recommendedName>
</protein>
<dbReference type="PANTHER" id="PTHR43884">
    <property type="entry name" value="ACYL-COA DEHYDROGENASE"/>
    <property type="match status" value="1"/>
</dbReference>
<evidence type="ECO:0000256" key="1">
    <source>
        <dbReference type="ARBA" id="ARBA00022630"/>
    </source>
</evidence>
<dbReference type="Gene3D" id="1.20.140.10">
    <property type="entry name" value="Butyryl-CoA Dehydrogenase, subunit A, domain 3"/>
    <property type="match status" value="1"/>
</dbReference>
<feature type="domain" description="Acyl-CoA dehydrogenase/oxidase C-terminal" evidence="4">
    <location>
        <begin position="124"/>
        <end position="261"/>
    </location>
</feature>
<dbReference type="PANTHER" id="PTHR43884:SF20">
    <property type="entry name" value="ACYL-COA DEHYDROGENASE FADE28"/>
    <property type="match status" value="1"/>
</dbReference>
<sequence length="285" mass="29961">MDAAERALLEDALRKSLTTCGPEAEPGAALAELGWAEMLAEEPDTAIPLVFRLLGETGAQAPVLNDVVLLAAGRPLGGTPPLPYAGGAWVRWARGDRAPTGPLDPGLPLRHAEPGDLPAPAVAAGRRALGWWLLGAGRAMLALAREHVLDREQFGRPLASFQALRHRLAETYVALEAAEAVLVAAAAPETDRSAGENTEAPDSVDALDHTSALLAKAAAGRAALTAARHCQQALGGIGFTAEHALHRHVKRALVLDGLLGSTRELTREAGRLLLRETRAPRLIDL</sequence>
<evidence type="ECO:0000256" key="3">
    <source>
        <dbReference type="ARBA" id="ARBA00023002"/>
    </source>
</evidence>
<dbReference type="Proteomes" id="UP001243364">
    <property type="component" value="Unassembled WGS sequence"/>
</dbReference>
<dbReference type="Pfam" id="PF00441">
    <property type="entry name" value="Acyl-CoA_dh_1"/>
    <property type="match status" value="1"/>
</dbReference>
<dbReference type="SUPFAM" id="SSF47203">
    <property type="entry name" value="Acyl-CoA dehydrogenase C-terminal domain-like"/>
    <property type="match status" value="1"/>
</dbReference>
<dbReference type="InterPro" id="IPR009075">
    <property type="entry name" value="AcylCo_DH/oxidase_C"/>
</dbReference>